<dbReference type="SUPFAM" id="SSF57603">
    <property type="entry name" value="FnI-like domain"/>
    <property type="match status" value="1"/>
</dbReference>
<dbReference type="Pfam" id="PF00008">
    <property type="entry name" value="EGF"/>
    <property type="match status" value="1"/>
</dbReference>
<dbReference type="GO" id="GO:0005576">
    <property type="term" value="C:extracellular region"/>
    <property type="evidence" value="ECO:0007669"/>
    <property type="project" value="UniProtKB-SubCell"/>
</dbReference>
<feature type="region of interest" description="Disordered" evidence="17">
    <location>
        <begin position="1119"/>
        <end position="1173"/>
    </location>
</feature>
<feature type="region of interest" description="Disordered" evidence="17">
    <location>
        <begin position="953"/>
        <end position="984"/>
    </location>
</feature>
<evidence type="ECO:0000259" key="22">
    <source>
        <dbReference type="PROSITE" id="PS51091"/>
    </source>
</evidence>
<keyword evidence="11 13" id="KW-1015">Disulfide bond</keyword>
<dbReference type="Gene3D" id="2.30.29.30">
    <property type="entry name" value="Pleckstrin-homology domain (PH domain)/Phosphotyrosine-binding domain (PTB)"/>
    <property type="match status" value="2"/>
</dbReference>
<keyword evidence="12" id="KW-0325">Glycoprotein</keyword>
<feature type="region of interest" description="Disordered" evidence="17">
    <location>
        <begin position="1354"/>
        <end position="1458"/>
    </location>
</feature>
<keyword evidence="9 16" id="KW-0720">Serine protease</keyword>
<evidence type="ECO:0000256" key="8">
    <source>
        <dbReference type="ARBA" id="ARBA00022801"/>
    </source>
</evidence>
<name>A0AAD8Z596_9TELE</name>
<proteinExistence type="predicted"/>
<feature type="domain" description="EGF-like" evidence="19">
    <location>
        <begin position="113"/>
        <end position="150"/>
    </location>
</feature>
<dbReference type="SMART" id="SM00059">
    <property type="entry name" value="FN2"/>
    <property type="match status" value="1"/>
</dbReference>
<dbReference type="SMART" id="SM00020">
    <property type="entry name" value="Tryp_SPc"/>
    <property type="match status" value="1"/>
</dbReference>
<dbReference type="SUPFAM" id="SSF57440">
    <property type="entry name" value="Kringle-like"/>
    <property type="match status" value="2"/>
</dbReference>
<evidence type="ECO:0000256" key="12">
    <source>
        <dbReference type="ARBA" id="ARBA00023180"/>
    </source>
</evidence>
<evidence type="ECO:0000256" key="16">
    <source>
        <dbReference type="RuleBase" id="RU363034"/>
    </source>
</evidence>
<keyword evidence="8 16" id="KW-0378">Hydrolase</keyword>
<dbReference type="InterPro" id="IPR000562">
    <property type="entry name" value="FN_type2_dom"/>
</dbReference>
<evidence type="ECO:0000256" key="9">
    <source>
        <dbReference type="ARBA" id="ARBA00022825"/>
    </source>
</evidence>
<dbReference type="FunFam" id="2.10.25.10:FF:000095">
    <property type="entry name" value="Notch, isoform B"/>
    <property type="match status" value="1"/>
</dbReference>
<dbReference type="FunFam" id="2.40.10.10:FF:000003">
    <property type="entry name" value="Transmembrane serine protease 3"/>
    <property type="match status" value="1"/>
</dbReference>
<keyword evidence="4 14" id="KW-0420">Kringle</keyword>
<dbReference type="PROSITE" id="PS50026">
    <property type="entry name" value="EGF_3"/>
    <property type="match status" value="2"/>
</dbReference>
<evidence type="ECO:0000256" key="2">
    <source>
        <dbReference type="ARBA" id="ARBA00022525"/>
    </source>
</evidence>
<dbReference type="SMART" id="SM00130">
    <property type="entry name" value="KR"/>
    <property type="match status" value="1"/>
</dbReference>
<dbReference type="PROSITE" id="PS00134">
    <property type="entry name" value="TRYPSIN_HIS"/>
    <property type="match status" value="1"/>
</dbReference>
<dbReference type="InterPro" id="IPR036943">
    <property type="entry name" value="FN_type2_sf"/>
</dbReference>
<dbReference type="SUPFAM" id="SSF50494">
    <property type="entry name" value="Trypsin-like serine proteases"/>
    <property type="match status" value="1"/>
</dbReference>
<dbReference type="InterPro" id="IPR000742">
    <property type="entry name" value="EGF"/>
</dbReference>
<dbReference type="PROSITE" id="PS00022">
    <property type="entry name" value="EGF_1"/>
    <property type="match status" value="2"/>
</dbReference>
<dbReference type="Pfam" id="PF00051">
    <property type="entry name" value="Kringle"/>
    <property type="match status" value="1"/>
</dbReference>
<comment type="caution">
    <text evidence="24">The sequence shown here is derived from an EMBL/GenBank/DDBJ whole genome shotgun (WGS) entry which is preliminary data.</text>
</comment>
<dbReference type="Gene3D" id="2.40.10.10">
    <property type="entry name" value="Trypsin-like serine proteases"/>
    <property type="match status" value="1"/>
</dbReference>
<dbReference type="InterPro" id="IPR001314">
    <property type="entry name" value="Peptidase_S1A"/>
</dbReference>
<dbReference type="Gene3D" id="2.40.20.10">
    <property type="entry name" value="Plasminogen Kringle 4"/>
    <property type="match status" value="1"/>
</dbReference>
<comment type="subcellular location">
    <subcellularLocation>
        <location evidence="1">Secreted</location>
    </subcellularLocation>
</comment>
<evidence type="ECO:0000256" key="5">
    <source>
        <dbReference type="ARBA" id="ARBA00022670"/>
    </source>
</evidence>
<dbReference type="PROSITE" id="PS01186">
    <property type="entry name" value="EGF_2"/>
    <property type="match status" value="1"/>
</dbReference>
<dbReference type="PROSITE" id="PS51092">
    <property type="entry name" value="FN2_2"/>
    <property type="match status" value="1"/>
</dbReference>
<dbReference type="PROSITE" id="PS50070">
    <property type="entry name" value="KRINGLE_2"/>
    <property type="match status" value="1"/>
</dbReference>
<feature type="compositionally biased region" description="Pro residues" evidence="17">
    <location>
        <begin position="330"/>
        <end position="348"/>
    </location>
</feature>
<evidence type="ECO:0000259" key="21">
    <source>
        <dbReference type="PROSITE" id="PS50240"/>
    </source>
</evidence>
<keyword evidence="7" id="KW-0677">Repeat</keyword>
<feature type="compositionally biased region" description="Basic and acidic residues" evidence="17">
    <location>
        <begin position="1423"/>
        <end position="1436"/>
    </location>
</feature>
<feature type="disulfide bond" evidence="13">
    <location>
        <begin position="202"/>
        <end position="219"/>
    </location>
</feature>
<dbReference type="SMART" id="SM00181">
    <property type="entry name" value="EGF"/>
    <property type="match status" value="2"/>
</dbReference>
<comment type="caution">
    <text evidence="15">Lacks conserved residue(s) required for the propagation of feature annotation.</text>
</comment>
<dbReference type="InterPro" id="IPR018056">
    <property type="entry name" value="Kringle_CS"/>
</dbReference>
<dbReference type="InterPro" id="IPR000001">
    <property type="entry name" value="Kringle"/>
</dbReference>
<evidence type="ECO:0000259" key="20">
    <source>
        <dbReference type="PROSITE" id="PS50070"/>
    </source>
</evidence>
<evidence type="ECO:0000256" key="18">
    <source>
        <dbReference type="SAM" id="SignalP"/>
    </source>
</evidence>
<dbReference type="InterPro" id="IPR038178">
    <property type="entry name" value="Kringle_sf"/>
</dbReference>
<dbReference type="InterPro" id="IPR033116">
    <property type="entry name" value="TRYPSIN_SER"/>
</dbReference>
<dbReference type="CDD" id="cd00061">
    <property type="entry name" value="FN1"/>
    <property type="match status" value="1"/>
</dbReference>
<sequence>MNVLARPASTGNVLAPGLVVCLSVLILQPSARSAGVAVLSTRSHSDSQKVLTTDGRECKFPFRLGGTVYYHCISVSSSRKWCSLTHNFDRDMQWGYCGPRARLFSVFLHRLSDQSVCQPNPCRNGGVCVVTYRHMFECTCLTAFTGPVCELERCYESLHMRHYDIGESWGRIRMRNVEQCTCGGDGVTCERVRYRACLSNPCENEGTCRIIEMTDKEVCSCRPGYSGEYCNIMSEDWCYKDSGEHYRGTANTTLSGAPCLPWNSDLLYDELFVNTVDGASFKGLGDHSFCRNPDEDEMPWCYTMSDRAISWEYCGVPLCPTMPSRHKGVFPPPTTPPSPSLTPAPGPVPGCGQRHAKRVPRARILGGSSALPGSHPWMAALYIGEEFCAGSLVSSCWIISAAHCFLRNPLRSSVRVVLGQHFFNDTGPNTRMFGIEDYVFYPHYNQFSPTFHDIVLVKLKKADGRCARKGQFIRPICLPDRHVMFPDYTCCTITGWGHMQEKGDSYSHLREGMVRIVPYEKCSSPDVYGSEMRPGMMCAGTNTCVDACQGDSGGPLACVREGISFLYGIISWGDGCGRTGKPGVYTKVSKYAGWINRVIRPKAVRDAPLSARVILKVSRSMRVGPAREQLFGAMSEDDGFGGRRRTCENEGRQEVEESLGCSAQALAGSSSSYAGLTDACREESSAEAKRAYSAAQSVSPIQKFGRSDCSASVRLRLKRQSLLRLARASRRYATAAEDEEKHCLVLLAYKERGVKERNCVVLEHICGLEVGECEDGVAFTLTILCLTTTAQLGFDSKEALLSWDQRLRYCLGEVHSFNVMVLPGTKLECGPATLHLCNHLLVIARDHPPVITGQWNVLDLRRYGPVTNGFVFEGGTRCGYWAGVFFLSCAEGEQISFLFDCIVRGVSPSRGPFGLKPLLPEPSAKAALAETRLDQETAELEKRLSLFSHRTVSSSGSSVAGDDRSTSGSSHSSDTSHSDSSVGSLLTRWAEPAPPILSETSFPSATKMASHGEEKLPVNVVGVAIVPSEPAPSRRLEATGWQSSSDSGIATASHSSCSGSFCSYTASVDVGSPRGAYGPLLDLPQAANPARNLCTCLTTHTHEYQVPCSRPYLYDTPRSLLQSPASPEERAEQFSARQQSDEPIGEPHGPSAQSSGIPAPPRDSAPFPAARHGSSCADSRSDCQLCSAHHAASRVLTCPFCGGLKSVPISPSATSVQRDVSGKRSASLPTGITEHPTNQEQRTQVESSTASAPTSYSPRNLSFEEKTRPQGYIDSLSDLLGHYSSGRAAMVSVLPGKTCTLEQHCLPVRPSAYEQMSSALATSPSPVAWRLGLPAPSPIYENCLQCRRGRGGCLPPRPDPTASGAASARPGWPGAAESQPAEPPEVPACLHPASGEDENPRSPVEQARTEAAYGIMENQGTDRNSESDEKSVRERLAGCGQRRSPHLGEGVGEGPRGEGATYVIVPHSLEGRRQPHYMELEQQEACTTLRGKKTCPCTTEGGKNTCPFTTLRGKNTYPCITVRGKNTCPCTTLRGKNTYPCITVRGEGSTQCAQIDITATEYARGVSTQHALGRDERLQRLEQRKEGGPPQ</sequence>
<feature type="chain" id="PRO_5042135519" evidence="18">
    <location>
        <begin position="34"/>
        <end position="1591"/>
    </location>
</feature>
<evidence type="ECO:0000256" key="10">
    <source>
        <dbReference type="ARBA" id="ARBA00023145"/>
    </source>
</evidence>
<dbReference type="InterPro" id="IPR037748">
    <property type="entry name" value="Dok-7_PTB"/>
</dbReference>
<dbReference type="SUPFAM" id="SSF50729">
    <property type="entry name" value="PH domain-like"/>
    <property type="match status" value="1"/>
</dbReference>
<dbReference type="SMART" id="SM00058">
    <property type="entry name" value="FN1"/>
    <property type="match status" value="1"/>
</dbReference>
<keyword evidence="5 16" id="KW-0645">Protease</keyword>
<feature type="disulfide bond" evidence="13">
    <location>
        <begin position="140"/>
        <end position="149"/>
    </location>
</feature>
<dbReference type="Pfam" id="PF00040">
    <property type="entry name" value="fn2"/>
    <property type="match status" value="1"/>
</dbReference>
<feature type="domain" description="Peptidase S1" evidence="21">
    <location>
        <begin position="364"/>
        <end position="600"/>
    </location>
</feature>
<dbReference type="PRINTS" id="PR00018">
    <property type="entry name" value="KRINGLE"/>
</dbReference>
<feature type="domain" description="Kringle" evidence="20">
    <location>
        <begin position="237"/>
        <end position="319"/>
    </location>
</feature>
<dbReference type="Gene3D" id="2.10.10.10">
    <property type="entry name" value="Fibronectin, type II, collagen-binding"/>
    <property type="match status" value="1"/>
</dbReference>
<feature type="domain" description="Fibronectin type-II" evidence="23">
    <location>
        <begin position="53"/>
        <end position="99"/>
    </location>
</feature>
<dbReference type="PROSITE" id="PS00135">
    <property type="entry name" value="TRYPSIN_SER"/>
    <property type="match status" value="1"/>
</dbReference>
<dbReference type="Proteomes" id="UP001239994">
    <property type="component" value="Unassembled WGS sequence"/>
</dbReference>
<dbReference type="InterPro" id="IPR009003">
    <property type="entry name" value="Peptidase_S1_PA"/>
</dbReference>
<feature type="region of interest" description="Disordered" evidence="17">
    <location>
        <begin position="330"/>
        <end position="352"/>
    </location>
</feature>
<dbReference type="Gene3D" id="2.10.25.10">
    <property type="entry name" value="Laminin"/>
    <property type="match status" value="2"/>
</dbReference>
<dbReference type="InterPro" id="IPR043504">
    <property type="entry name" value="Peptidase_S1_PA_chymotrypsin"/>
</dbReference>
<keyword evidence="3 13" id="KW-0245">EGF-like domain</keyword>
<feature type="region of interest" description="Disordered" evidence="17">
    <location>
        <begin position="1212"/>
        <end position="1268"/>
    </location>
</feature>
<keyword evidence="25" id="KW-1185">Reference proteome</keyword>
<dbReference type="InterPro" id="IPR011993">
    <property type="entry name" value="PH-like_dom_sf"/>
</dbReference>
<evidence type="ECO:0000256" key="1">
    <source>
        <dbReference type="ARBA" id="ARBA00004613"/>
    </source>
</evidence>
<feature type="domain" description="EGF-like" evidence="19">
    <location>
        <begin position="193"/>
        <end position="231"/>
    </location>
</feature>
<dbReference type="GO" id="GO:0006508">
    <property type="term" value="P:proteolysis"/>
    <property type="evidence" value="ECO:0007669"/>
    <property type="project" value="UniProtKB-KW"/>
</dbReference>
<dbReference type="InterPro" id="IPR013806">
    <property type="entry name" value="Kringle-like"/>
</dbReference>
<evidence type="ECO:0000256" key="6">
    <source>
        <dbReference type="ARBA" id="ARBA00022729"/>
    </source>
</evidence>
<dbReference type="CDD" id="cd00062">
    <property type="entry name" value="FN2"/>
    <property type="match status" value="1"/>
</dbReference>
<dbReference type="CDD" id="cd00108">
    <property type="entry name" value="KR"/>
    <property type="match status" value="1"/>
</dbReference>
<dbReference type="CDD" id="cd00054">
    <property type="entry name" value="EGF_CA"/>
    <property type="match status" value="1"/>
</dbReference>
<feature type="signal peptide" evidence="18">
    <location>
        <begin position="1"/>
        <end position="33"/>
    </location>
</feature>
<reference evidence="24" key="1">
    <citation type="submission" date="2023-03" db="EMBL/GenBank/DDBJ databases">
        <title>Electrophorus voltai genome.</title>
        <authorList>
            <person name="Bian C."/>
        </authorList>
    </citation>
    <scope>NUCLEOTIDE SEQUENCE</scope>
    <source>
        <strain evidence="24">CB-2022</strain>
        <tissue evidence="24">Muscle</tissue>
    </source>
</reference>
<dbReference type="FunFam" id="2.40.20.10:FF:000016">
    <property type="entry name" value="Coagulation factor XII"/>
    <property type="match status" value="1"/>
</dbReference>
<evidence type="ECO:0000313" key="24">
    <source>
        <dbReference type="EMBL" id="KAK1792850.1"/>
    </source>
</evidence>
<protein>
    <submittedName>
        <fullName evidence="24">Uncharacterized protein</fullName>
    </submittedName>
</protein>
<evidence type="ECO:0000256" key="14">
    <source>
        <dbReference type="PROSITE-ProRule" id="PRU00121"/>
    </source>
</evidence>
<dbReference type="PANTHER" id="PTHR21636:SF2">
    <property type="entry name" value="PROTEIN DOK-7"/>
    <property type="match status" value="1"/>
</dbReference>
<dbReference type="PANTHER" id="PTHR21636">
    <property type="entry name" value="PROTEIN DOK-7"/>
    <property type="match status" value="1"/>
</dbReference>
<accession>A0AAD8Z596</accession>
<dbReference type="PRINTS" id="PR00722">
    <property type="entry name" value="CHYMOTRYPSIN"/>
</dbReference>
<organism evidence="24 25">
    <name type="scientific">Electrophorus voltai</name>
    <dbReference type="NCBI Taxonomy" id="2609070"/>
    <lineage>
        <taxon>Eukaryota</taxon>
        <taxon>Metazoa</taxon>
        <taxon>Chordata</taxon>
        <taxon>Craniata</taxon>
        <taxon>Vertebrata</taxon>
        <taxon>Euteleostomi</taxon>
        <taxon>Actinopterygii</taxon>
        <taxon>Neopterygii</taxon>
        <taxon>Teleostei</taxon>
        <taxon>Ostariophysi</taxon>
        <taxon>Gymnotiformes</taxon>
        <taxon>Gymnotoidei</taxon>
        <taxon>Gymnotidae</taxon>
        <taxon>Electrophorus</taxon>
    </lineage>
</organism>
<evidence type="ECO:0000256" key="4">
    <source>
        <dbReference type="ARBA" id="ARBA00022572"/>
    </source>
</evidence>
<feature type="compositionally biased region" description="Polar residues" evidence="17">
    <location>
        <begin position="1227"/>
        <end position="1246"/>
    </location>
</feature>
<dbReference type="SUPFAM" id="SSF57196">
    <property type="entry name" value="EGF/Laminin"/>
    <property type="match status" value="1"/>
</dbReference>
<feature type="domain" description="Fibronectin type-I" evidence="22">
    <location>
        <begin position="152"/>
        <end position="192"/>
    </location>
</feature>
<keyword evidence="6 18" id="KW-0732">Signal</keyword>
<evidence type="ECO:0000259" key="19">
    <source>
        <dbReference type="PROSITE" id="PS50026"/>
    </source>
</evidence>
<evidence type="ECO:0000256" key="11">
    <source>
        <dbReference type="ARBA" id="ARBA00023157"/>
    </source>
</evidence>
<dbReference type="GO" id="GO:0007528">
    <property type="term" value="P:neuromuscular junction development"/>
    <property type="evidence" value="ECO:0007669"/>
    <property type="project" value="TreeGrafter"/>
</dbReference>
<dbReference type="Pfam" id="PF00089">
    <property type="entry name" value="Trypsin"/>
    <property type="match status" value="1"/>
</dbReference>
<dbReference type="InterPro" id="IPR000083">
    <property type="entry name" value="Fibronectin_type1"/>
</dbReference>
<evidence type="ECO:0000256" key="3">
    <source>
        <dbReference type="ARBA" id="ARBA00022536"/>
    </source>
</evidence>
<dbReference type="CDD" id="cd13165">
    <property type="entry name" value="PTB_DOK7"/>
    <property type="match status" value="1"/>
</dbReference>
<evidence type="ECO:0000256" key="15">
    <source>
        <dbReference type="PROSITE-ProRule" id="PRU00479"/>
    </source>
</evidence>
<dbReference type="EMBL" id="JAROKS010000019">
    <property type="protein sequence ID" value="KAK1792850.1"/>
    <property type="molecule type" value="Genomic_DNA"/>
</dbReference>
<dbReference type="SMART" id="SM01244">
    <property type="entry name" value="IRS"/>
    <property type="match status" value="1"/>
</dbReference>
<dbReference type="GO" id="GO:0019901">
    <property type="term" value="F:protein kinase binding"/>
    <property type="evidence" value="ECO:0007669"/>
    <property type="project" value="InterPro"/>
</dbReference>
<dbReference type="InterPro" id="IPR037746">
    <property type="entry name" value="Dok-7"/>
</dbReference>
<evidence type="ECO:0000256" key="7">
    <source>
        <dbReference type="ARBA" id="ARBA00022737"/>
    </source>
</evidence>
<dbReference type="CDD" id="cd00190">
    <property type="entry name" value="Tryp_SPc"/>
    <property type="match status" value="1"/>
</dbReference>
<evidence type="ECO:0000313" key="25">
    <source>
        <dbReference type="Proteomes" id="UP001239994"/>
    </source>
</evidence>
<dbReference type="PROSITE" id="PS01253">
    <property type="entry name" value="FN1_1"/>
    <property type="match status" value="1"/>
</dbReference>
<evidence type="ECO:0000256" key="17">
    <source>
        <dbReference type="SAM" id="MobiDB-lite"/>
    </source>
</evidence>
<keyword evidence="2" id="KW-0964">Secreted</keyword>
<dbReference type="PROSITE" id="PS50240">
    <property type="entry name" value="TRYPSIN_DOM"/>
    <property type="match status" value="1"/>
</dbReference>
<feature type="compositionally biased region" description="Low complexity" evidence="17">
    <location>
        <begin position="1247"/>
        <end position="1258"/>
    </location>
</feature>
<dbReference type="PROSITE" id="PS51091">
    <property type="entry name" value="FN1_2"/>
    <property type="match status" value="1"/>
</dbReference>
<evidence type="ECO:0000259" key="23">
    <source>
        <dbReference type="PROSITE" id="PS51092"/>
    </source>
</evidence>
<feature type="disulfide bond" evidence="13">
    <location>
        <begin position="221"/>
        <end position="230"/>
    </location>
</feature>
<keyword evidence="10" id="KW-0865">Zymogen</keyword>
<dbReference type="GO" id="GO:0004252">
    <property type="term" value="F:serine-type endopeptidase activity"/>
    <property type="evidence" value="ECO:0007669"/>
    <property type="project" value="InterPro"/>
</dbReference>
<dbReference type="InterPro" id="IPR018114">
    <property type="entry name" value="TRYPSIN_HIS"/>
</dbReference>
<gene>
    <name evidence="24" type="ORF">P4O66_012760</name>
</gene>
<dbReference type="InterPro" id="IPR001254">
    <property type="entry name" value="Trypsin_dom"/>
</dbReference>
<evidence type="ECO:0000256" key="13">
    <source>
        <dbReference type="PROSITE-ProRule" id="PRU00076"/>
    </source>
</evidence>
<dbReference type="PROSITE" id="PS00021">
    <property type="entry name" value="KRINGLE_1"/>
    <property type="match status" value="1"/>
</dbReference>